<proteinExistence type="predicted"/>
<keyword evidence="2" id="KW-1185">Reference proteome</keyword>
<organism evidence="1 2">
    <name type="scientific">Laccaria amethystina LaAM-08-1</name>
    <dbReference type="NCBI Taxonomy" id="1095629"/>
    <lineage>
        <taxon>Eukaryota</taxon>
        <taxon>Fungi</taxon>
        <taxon>Dikarya</taxon>
        <taxon>Basidiomycota</taxon>
        <taxon>Agaricomycotina</taxon>
        <taxon>Agaricomycetes</taxon>
        <taxon>Agaricomycetidae</taxon>
        <taxon>Agaricales</taxon>
        <taxon>Agaricineae</taxon>
        <taxon>Hydnangiaceae</taxon>
        <taxon>Laccaria</taxon>
    </lineage>
</organism>
<accession>A0A0C9WPB0</accession>
<dbReference type="AlphaFoldDB" id="A0A0C9WPB0"/>
<dbReference type="EMBL" id="KN838891">
    <property type="protein sequence ID" value="KIJ92705.1"/>
    <property type="molecule type" value="Genomic_DNA"/>
</dbReference>
<feature type="non-terminal residue" evidence="1">
    <location>
        <position position="1"/>
    </location>
</feature>
<dbReference type="Proteomes" id="UP000054477">
    <property type="component" value="Unassembled WGS sequence"/>
</dbReference>
<dbReference type="OrthoDB" id="6017at2759"/>
<reference evidence="2" key="2">
    <citation type="submission" date="2015-01" db="EMBL/GenBank/DDBJ databases">
        <title>Evolutionary Origins and Diversification of the Mycorrhizal Mutualists.</title>
        <authorList>
            <consortium name="DOE Joint Genome Institute"/>
            <consortium name="Mycorrhizal Genomics Consortium"/>
            <person name="Kohler A."/>
            <person name="Kuo A."/>
            <person name="Nagy L.G."/>
            <person name="Floudas D."/>
            <person name="Copeland A."/>
            <person name="Barry K.W."/>
            <person name="Cichocki N."/>
            <person name="Veneault-Fourrey C."/>
            <person name="LaButti K."/>
            <person name="Lindquist E.A."/>
            <person name="Lipzen A."/>
            <person name="Lundell T."/>
            <person name="Morin E."/>
            <person name="Murat C."/>
            <person name="Riley R."/>
            <person name="Ohm R."/>
            <person name="Sun H."/>
            <person name="Tunlid A."/>
            <person name="Henrissat B."/>
            <person name="Grigoriev I.V."/>
            <person name="Hibbett D.S."/>
            <person name="Martin F."/>
        </authorList>
    </citation>
    <scope>NUCLEOTIDE SEQUENCE [LARGE SCALE GENOMIC DNA]</scope>
    <source>
        <strain evidence="2">LaAM-08-1</strain>
    </source>
</reference>
<evidence type="ECO:0000313" key="2">
    <source>
        <dbReference type="Proteomes" id="UP000054477"/>
    </source>
</evidence>
<protein>
    <submittedName>
        <fullName evidence="1">Uncharacterized protein</fullName>
    </submittedName>
</protein>
<dbReference type="HOGENOM" id="CLU_1791466_0_0_1"/>
<sequence>FKPIEGMRCCDNCTPRLFPVEKVTVKAVVPGLQRSKKKAVAPEQEGYIRNTLKNWRDENMVDAYYGPLTSLSGATIIGDNVIQKLASCVGYDETSNTPTTWGAMLLSKLGDIYKALDSLKEGEEQARYKANTEKEFENLTPADFE</sequence>
<name>A0A0C9WPB0_9AGAR</name>
<gene>
    <name evidence="1" type="ORF">K443DRAFT_113189</name>
</gene>
<evidence type="ECO:0000313" key="1">
    <source>
        <dbReference type="EMBL" id="KIJ92705.1"/>
    </source>
</evidence>
<reference evidence="1 2" key="1">
    <citation type="submission" date="2014-04" db="EMBL/GenBank/DDBJ databases">
        <authorList>
            <consortium name="DOE Joint Genome Institute"/>
            <person name="Kuo A."/>
            <person name="Kohler A."/>
            <person name="Nagy L.G."/>
            <person name="Floudas D."/>
            <person name="Copeland A."/>
            <person name="Barry K.W."/>
            <person name="Cichocki N."/>
            <person name="Veneault-Fourrey C."/>
            <person name="LaButti K."/>
            <person name="Lindquist E.A."/>
            <person name="Lipzen A."/>
            <person name="Lundell T."/>
            <person name="Morin E."/>
            <person name="Murat C."/>
            <person name="Sun H."/>
            <person name="Tunlid A."/>
            <person name="Henrissat B."/>
            <person name="Grigoriev I.V."/>
            <person name="Hibbett D.S."/>
            <person name="Martin F."/>
            <person name="Nordberg H.P."/>
            <person name="Cantor M.N."/>
            <person name="Hua S.X."/>
        </authorList>
    </citation>
    <scope>NUCLEOTIDE SEQUENCE [LARGE SCALE GENOMIC DNA]</scope>
    <source>
        <strain evidence="1 2">LaAM-08-1</strain>
    </source>
</reference>